<keyword evidence="2" id="KW-1185">Reference proteome</keyword>
<dbReference type="InterPro" id="IPR002347">
    <property type="entry name" value="SDR_fam"/>
</dbReference>
<organism evidence="2 3">
    <name type="scientific">Plectus sambesii</name>
    <dbReference type="NCBI Taxonomy" id="2011161"/>
    <lineage>
        <taxon>Eukaryota</taxon>
        <taxon>Metazoa</taxon>
        <taxon>Ecdysozoa</taxon>
        <taxon>Nematoda</taxon>
        <taxon>Chromadorea</taxon>
        <taxon>Plectida</taxon>
        <taxon>Plectina</taxon>
        <taxon>Plectoidea</taxon>
        <taxon>Plectidae</taxon>
        <taxon>Plectus</taxon>
    </lineage>
</organism>
<reference evidence="3" key="1">
    <citation type="submission" date="2022-11" db="UniProtKB">
        <authorList>
            <consortium name="WormBaseParasite"/>
        </authorList>
    </citation>
    <scope>IDENTIFICATION</scope>
</reference>
<dbReference type="WBParaSite" id="PSAMB.scaffold6070size10271.g27848.t1">
    <property type="protein sequence ID" value="PSAMB.scaffold6070size10271.g27848.t1"/>
    <property type="gene ID" value="PSAMB.scaffold6070size10271.g27848"/>
</dbReference>
<name>A0A914X5B4_9BILA</name>
<proteinExistence type="predicted"/>
<dbReference type="AlphaFoldDB" id="A0A914X5B4"/>
<dbReference type="Gene3D" id="3.40.50.720">
    <property type="entry name" value="NAD(P)-binding Rossmann-like Domain"/>
    <property type="match status" value="1"/>
</dbReference>
<dbReference type="Proteomes" id="UP000887566">
    <property type="component" value="Unplaced"/>
</dbReference>
<dbReference type="Pfam" id="PF13561">
    <property type="entry name" value="adh_short_C2"/>
    <property type="match status" value="1"/>
</dbReference>
<evidence type="ECO:0000256" key="1">
    <source>
        <dbReference type="SAM" id="MobiDB-lite"/>
    </source>
</evidence>
<dbReference type="PANTHER" id="PTHR43975">
    <property type="entry name" value="ZGC:101858"/>
    <property type="match status" value="1"/>
</dbReference>
<sequence>MLAQATPTALRRLSDGSPGCLDLYDYVMDIPQFIYSQMAKSAIDQFTRNQAVQLEPDGVRVNDAESKNGVSQSTPLQRPGLPEDIARTIDFLTIDDAVYITGQLIEVDGGLSIYSSRIATSSSDST</sequence>
<feature type="region of interest" description="Disordered" evidence="1">
    <location>
        <begin position="58"/>
        <end position="81"/>
    </location>
</feature>
<protein>
    <submittedName>
        <fullName evidence="3">Uncharacterized protein</fullName>
    </submittedName>
</protein>
<accession>A0A914X5B4</accession>
<evidence type="ECO:0000313" key="2">
    <source>
        <dbReference type="Proteomes" id="UP000887566"/>
    </source>
</evidence>
<evidence type="ECO:0000313" key="3">
    <source>
        <dbReference type="WBParaSite" id="PSAMB.scaffold6070size10271.g27848.t1"/>
    </source>
</evidence>
<dbReference type="PANTHER" id="PTHR43975:SF2">
    <property type="entry name" value="EG:BACR7A4.14 PROTEIN-RELATED"/>
    <property type="match status" value="1"/>
</dbReference>
<dbReference type="InterPro" id="IPR036291">
    <property type="entry name" value="NAD(P)-bd_dom_sf"/>
</dbReference>
<dbReference type="SUPFAM" id="SSF51735">
    <property type="entry name" value="NAD(P)-binding Rossmann-fold domains"/>
    <property type="match status" value="1"/>
</dbReference>